<dbReference type="SUPFAM" id="SSF55826">
    <property type="entry name" value="YbaK/ProRS associated domain"/>
    <property type="match status" value="1"/>
</dbReference>
<protein>
    <recommendedName>
        <fullName evidence="2">YbaK/aminoacyl-tRNA synthetase-associated domain-containing protein</fullName>
    </recommendedName>
</protein>
<dbReference type="CDD" id="cd04332">
    <property type="entry name" value="YbaK_like"/>
    <property type="match status" value="1"/>
</dbReference>
<comment type="caution">
    <text evidence="3">The sequence shown here is derived from an EMBL/GenBank/DDBJ whole genome shotgun (WGS) entry which is preliminary data.</text>
</comment>
<proteinExistence type="predicted"/>
<keyword evidence="4" id="KW-1185">Reference proteome</keyword>
<keyword evidence="1" id="KW-0812">Transmembrane</keyword>
<gene>
    <name evidence="3" type="ORF">STCU_06731</name>
</gene>
<sequence>MKDANVPRRPIPFLPFLFVCRLCCCYYTVRSFFFALFLPLMESRVALLCRRYDRIEAALQELAATAAGGGTVAATAASVARPVAVGHDARDTPEVTALRHWCRDHQMATVRFKWVPSDYYTHPLAWRRDVLRAPSMYHICKTIVLENTHCAHEDCQVRENARFYMVVFQYAERFDAERLTAAVRRLNPGIGKKQFNFRVADPQRALELTGFSHGAVVALGTRTPIPVILSDKVAQLAPAYFWMGGGHVDCKLRVDVDEYVRVMEPLVAPVTVPMDPEALEALCDP</sequence>
<dbReference type="Proteomes" id="UP000015354">
    <property type="component" value="Unassembled WGS sequence"/>
</dbReference>
<dbReference type="InterPro" id="IPR007214">
    <property type="entry name" value="YbaK/aa-tRNA-synth-assoc-dom"/>
</dbReference>
<reference evidence="3 4" key="1">
    <citation type="journal article" date="2013" name="PLoS ONE">
        <title>Predicting the Proteins of Angomonas deanei, Strigomonas culicis and Their Respective Endosymbionts Reveals New Aspects of the Trypanosomatidae Family.</title>
        <authorList>
            <person name="Motta M.C."/>
            <person name="Martins A.C."/>
            <person name="de Souza S.S."/>
            <person name="Catta-Preta C.M."/>
            <person name="Silva R."/>
            <person name="Klein C.C."/>
            <person name="de Almeida L.G."/>
            <person name="de Lima Cunha O."/>
            <person name="Ciapina L.P."/>
            <person name="Brocchi M."/>
            <person name="Colabardini A.C."/>
            <person name="de Araujo Lima B."/>
            <person name="Machado C.R."/>
            <person name="de Almeida Soares C.M."/>
            <person name="Probst C.M."/>
            <person name="de Menezes C.B."/>
            <person name="Thompson C.E."/>
            <person name="Bartholomeu D.C."/>
            <person name="Gradia D.F."/>
            <person name="Pavoni D.P."/>
            <person name="Grisard E.C."/>
            <person name="Fantinatti-Garboggini F."/>
            <person name="Marchini F.K."/>
            <person name="Rodrigues-Luiz G.F."/>
            <person name="Wagner G."/>
            <person name="Goldman G.H."/>
            <person name="Fietto J.L."/>
            <person name="Elias M.C."/>
            <person name="Goldman M.H."/>
            <person name="Sagot M.F."/>
            <person name="Pereira M."/>
            <person name="Stoco P.H."/>
            <person name="de Mendonca-Neto R.P."/>
            <person name="Teixeira S.M."/>
            <person name="Maciel T.E."/>
            <person name="de Oliveira Mendes T.A."/>
            <person name="Urmenyi T.P."/>
            <person name="de Souza W."/>
            <person name="Schenkman S."/>
            <person name="de Vasconcelos A.T."/>
        </authorList>
    </citation>
    <scope>NUCLEOTIDE SEQUENCE [LARGE SCALE GENOMIC DNA]</scope>
</reference>
<dbReference type="PANTHER" id="PTHR30411:SF4">
    <property type="entry name" value="YBAK_AMINOACYL-TRNA SYNTHETASE-ASSOCIATED DOMAIN-CONTAINING PROTEIN"/>
    <property type="match status" value="1"/>
</dbReference>
<evidence type="ECO:0000256" key="1">
    <source>
        <dbReference type="SAM" id="Phobius"/>
    </source>
</evidence>
<dbReference type="Gene3D" id="3.90.960.10">
    <property type="entry name" value="YbaK/aminoacyl-tRNA synthetase-associated domain"/>
    <property type="match status" value="1"/>
</dbReference>
<dbReference type="OrthoDB" id="1058301at2759"/>
<evidence type="ECO:0000313" key="3">
    <source>
        <dbReference type="EMBL" id="EPY25512.1"/>
    </source>
</evidence>
<evidence type="ECO:0000313" key="4">
    <source>
        <dbReference type="Proteomes" id="UP000015354"/>
    </source>
</evidence>
<keyword evidence="1" id="KW-0472">Membrane</keyword>
<dbReference type="PANTHER" id="PTHR30411">
    <property type="entry name" value="CYTOPLASMIC PROTEIN"/>
    <property type="match status" value="1"/>
</dbReference>
<dbReference type="AlphaFoldDB" id="S9U3Z5"/>
<dbReference type="Pfam" id="PF04073">
    <property type="entry name" value="tRNA_edit"/>
    <property type="match status" value="1"/>
</dbReference>
<organism evidence="3 4">
    <name type="scientific">Strigomonas culicis</name>
    <dbReference type="NCBI Taxonomy" id="28005"/>
    <lineage>
        <taxon>Eukaryota</taxon>
        <taxon>Discoba</taxon>
        <taxon>Euglenozoa</taxon>
        <taxon>Kinetoplastea</taxon>
        <taxon>Metakinetoplastina</taxon>
        <taxon>Trypanosomatida</taxon>
        <taxon>Trypanosomatidae</taxon>
        <taxon>Strigomonadinae</taxon>
        <taxon>Strigomonas</taxon>
    </lineage>
</organism>
<dbReference type="InterPro" id="IPR036754">
    <property type="entry name" value="YbaK/aa-tRNA-synt-asso_dom_sf"/>
</dbReference>
<evidence type="ECO:0000259" key="2">
    <source>
        <dbReference type="Pfam" id="PF04073"/>
    </source>
</evidence>
<dbReference type="EMBL" id="ATMH01006731">
    <property type="protein sequence ID" value="EPY25512.1"/>
    <property type="molecule type" value="Genomic_DNA"/>
</dbReference>
<keyword evidence="1" id="KW-1133">Transmembrane helix</keyword>
<dbReference type="FunFam" id="3.90.960.10:FF:000013">
    <property type="entry name" value="Aminoacyl-tRNA editing domain containing protein, putative"/>
    <property type="match status" value="1"/>
</dbReference>
<accession>S9U3Z5</accession>
<dbReference type="GO" id="GO:0002161">
    <property type="term" value="F:aminoacyl-tRNA deacylase activity"/>
    <property type="evidence" value="ECO:0007669"/>
    <property type="project" value="InterPro"/>
</dbReference>
<name>S9U3Z5_9TRYP</name>
<feature type="domain" description="YbaK/aminoacyl-tRNA synthetase-associated" evidence="2">
    <location>
        <begin position="139"/>
        <end position="261"/>
    </location>
</feature>
<feature type="transmembrane region" description="Helical" evidence="1">
    <location>
        <begin position="16"/>
        <end position="41"/>
    </location>
</feature>